<gene>
    <name evidence="4" type="ORF">ACFOEO_04660</name>
</gene>
<dbReference type="CDD" id="cd04301">
    <property type="entry name" value="NAT_SF"/>
    <property type="match status" value="1"/>
</dbReference>
<proteinExistence type="predicted"/>
<keyword evidence="5" id="KW-1185">Reference proteome</keyword>
<evidence type="ECO:0000256" key="1">
    <source>
        <dbReference type="ARBA" id="ARBA00022679"/>
    </source>
</evidence>
<comment type="caution">
    <text evidence="4">The sequence shown here is derived from an EMBL/GenBank/DDBJ whole genome shotgun (WGS) entry which is preliminary data.</text>
</comment>
<keyword evidence="1 4" id="KW-0808">Transferase</keyword>
<organism evidence="4 5">
    <name type="scientific">Salinicoccus sesuvii</name>
    <dbReference type="NCBI Taxonomy" id="868281"/>
    <lineage>
        <taxon>Bacteria</taxon>
        <taxon>Bacillati</taxon>
        <taxon>Bacillota</taxon>
        <taxon>Bacilli</taxon>
        <taxon>Bacillales</taxon>
        <taxon>Staphylococcaceae</taxon>
        <taxon>Salinicoccus</taxon>
    </lineage>
</organism>
<evidence type="ECO:0000256" key="2">
    <source>
        <dbReference type="ARBA" id="ARBA00023315"/>
    </source>
</evidence>
<dbReference type="Gene3D" id="3.40.630.30">
    <property type="match status" value="1"/>
</dbReference>
<dbReference type="EC" id="2.3.1.-" evidence="4"/>
<sequence>MSSHVKILKENDLPTLKALMPLYKDLGYPITMKKLRELLAKIIEHEDYTFLLLIKEDEIVGFSGLCKMMFYEKEDHYMRILAFVIKSEYQNQGLGRILLRESEELAKEKGCCAIILNSGNREERNIAHKFYVGNGYQIKTSGFLKLL</sequence>
<dbReference type="GO" id="GO:0016746">
    <property type="term" value="F:acyltransferase activity"/>
    <property type="evidence" value="ECO:0007669"/>
    <property type="project" value="UniProtKB-KW"/>
</dbReference>
<keyword evidence="2 4" id="KW-0012">Acyltransferase</keyword>
<dbReference type="SUPFAM" id="SSF55729">
    <property type="entry name" value="Acyl-CoA N-acyltransferases (Nat)"/>
    <property type="match status" value="1"/>
</dbReference>
<dbReference type="Proteomes" id="UP001595637">
    <property type="component" value="Unassembled WGS sequence"/>
</dbReference>
<dbReference type="PROSITE" id="PS51186">
    <property type="entry name" value="GNAT"/>
    <property type="match status" value="1"/>
</dbReference>
<dbReference type="Pfam" id="PF00583">
    <property type="entry name" value="Acetyltransf_1"/>
    <property type="match status" value="1"/>
</dbReference>
<evidence type="ECO:0000259" key="3">
    <source>
        <dbReference type="PROSITE" id="PS51186"/>
    </source>
</evidence>
<protein>
    <submittedName>
        <fullName evidence="4">GNAT family N-acetyltransferase</fullName>
        <ecNumber evidence="4">2.3.1.-</ecNumber>
    </submittedName>
</protein>
<dbReference type="InterPro" id="IPR016181">
    <property type="entry name" value="Acyl_CoA_acyltransferase"/>
</dbReference>
<dbReference type="InterPro" id="IPR050680">
    <property type="entry name" value="YpeA/RimI_acetyltransf"/>
</dbReference>
<evidence type="ECO:0000313" key="4">
    <source>
        <dbReference type="EMBL" id="MFC3387890.1"/>
    </source>
</evidence>
<dbReference type="PANTHER" id="PTHR43420">
    <property type="entry name" value="ACETYLTRANSFERASE"/>
    <property type="match status" value="1"/>
</dbReference>
<name>A0ABV7N5L6_9STAP</name>
<reference evidence="5" key="1">
    <citation type="journal article" date="2019" name="Int. J. Syst. Evol. Microbiol.">
        <title>The Global Catalogue of Microorganisms (GCM) 10K type strain sequencing project: providing services to taxonomists for standard genome sequencing and annotation.</title>
        <authorList>
            <consortium name="The Broad Institute Genomics Platform"/>
            <consortium name="The Broad Institute Genome Sequencing Center for Infectious Disease"/>
            <person name="Wu L."/>
            <person name="Ma J."/>
        </authorList>
    </citation>
    <scope>NUCLEOTIDE SEQUENCE [LARGE SCALE GENOMIC DNA]</scope>
    <source>
        <strain evidence="5">CCM 7756</strain>
    </source>
</reference>
<evidence type="ECO:0000313" key="5">
    <source>
        <dbReference type="Proteomes" id="UP001595637"/>
    </source>
</evidence>
<accession>A0ABV7N5L6</accession>
<feature type="domain" description="N-acetyltransferase" evidence="3">
    <location>
        <begin position="3"/>
        <end position="147"/>
    </location>
</feature>
<dbReference type="InterPro" id="IPR000182">
    <property type="entry name" value="GNAT_dom"/>
</dbReference>
<dbReference type="RefSeq" id="WP_380652521.1">
    <property type="nucleotide sequence ID" value="NZ_JBHRVQ010000001.1"/>
</dbReference>
<dbReference type="PANTHER" id="PTHR43420:SF12">
    <property type="entry name" value="N-ACETYLTRANSFERASE DOMAIN-CONTAINING PROTEIN"/>
    <property type="match status" value="1"/>
</dbReference>
<dbReference type="EMBL" id="JBHRVQ010000001">
    <property type="protein sequence ID" value="MFC3387890.1"/>
    <property type="molecule type" value="Genomic_DNA"/>
</dbReference>